<evidence type="ECO:0000256" key="6">
    <source>
        <dbReference type="ARBA" id="ARBA00022801"/>
    </source>
</evidence>
<dbReference type="Gene3D" id="3.40.140.20">
    <property type="match status" value="2"/>
</dbReference>
<dbReference type="Proteomes" id="UP000194154">
    <property type="component" value="Chromosome"/>
</dbReference>
<dbReference type="SMART" id="SM00798">
    <property type="entry name" value="AICARFT_IMPCHas"/>
    <property type="match status" value="1"/>
</dbReference>
<dbReference type="EC" id="2.1.2.3" evidence="10"/>
<dbReference type="AlphaFoldDB" id="A0A1W7AAC9"/>
<dbReference type="CDD" id="cd01421">
    <property type="entry name" value="IMPCH"/>
    <property type="match status" value="1"/>
</dbReference>
<dbReference type="Pfam" id="PF01808">
    <property type="entry name" value="AICARFT_IMPCHas"/>
    <property type="match status" value="1"/>
</dbReference>
<dbReference type="SMART" id="SM00851">
    <property type="entry name" value="MGS"/>
    <property type="match status" value="1"/>
</dbReference>
<evidence type="ECO:0000256" key="1">
    <source>
        <dbReference type="ARBA" id="ARBA00004844"/>
    </source>
</evidence>
<dbReference type="InterPro" id="IPR011607">
    <property type="entry name" value="MGS-like_dom"/>
</dbReference>
<evidence type="ECO:0000256" key="8">
    <source>
        <dbReference type="ARBA" id="ARBA00050488"/>
    </source>
</evidence>
<dbReference type="GO" id="GO:0005829">
    <property type="term" value="C:cytosol"/>
    <property type="evidence" value="ECO:0007669"/>
    <property type="project" value="TreeGrafter"/>
</dbReference>
<comment type="pathway">
    <text evidence="2 10">Purine metabolism; IMP biosynthesis via de novo pathway; 5-formamido-1-(5-phospho-D-ribosyl)imidazole-4-carboxamide from 5-amino-1-(5-phospho-D-ribosyl)imidazole-4-carboxamide (10-formyl THF route): step 1/1.</text>
</comment>
<dbReference type="FunFam" id="3.40.140.20:FF:000002">
    <property type="entry name" value="Bifunctional purine biosynthesis protein PurH"/>
    <property type="match status" value="1"/>
</dbReference>
<dbReference type="PANTHER" id="PTHR11692:SF0">
    <property type="entry name" value="BIFUNCTIONAL PURINE BIOSYNTHESIS PROTEIN ATIC"/>
    <property type="match status" value="1"/>
</dbReference>
<dbReference type="OrthoDB" id="9802065at2"/>
<dbReference type="RefSeq" id="WP_086042223.1">
    <property type="nucleotide sequence ID" value="NZ_CBCRZA010000006.1"/>
</dbReference>
<dbReference type="EC" id="3.5.4.10" evidence="10"/>
<keyword evidence="12" id="KW-1185">Reference proteome</keyword>
<gene>
    <name evidence="10 11" type="primary">purH</name>
    <name evidence="11" type="ORF">MCCS_09140</name>
</gene>
<evidence type="ECO:0000313" key="11">
    <source>
        <dbReference type="EMBL" id="ARQ06561.1"/>
    </source>
</evidence>
<dbReference type="STRING" id="1855823.MCCS_09140"/>
<protein>
    <recommendedName>
        <fullName evidence="10">Bifunctional purine biosynthesis protein PurH</fullName>
    </recommendedName>
    <domain>
        <recommendedName>
            <fullName evidence="10">Phosphoribosylaminoimidazolecarboxamide formyltransferase</fullName>
            <ecNumber evidence="10">2.1.2.3</ecNumber>
        </recommendedName>
        <alternativeName>
            <fullName evidence="10">AICAR transformylase</fullName>
        </alternativeName>
    </domain>
    <domain>
        <recommendedName>
            <fullName evidence="10">IMP cyclohydrolase</fullName>
            <ecNumber evidence="10">3.5.4.10</ecNumber>
        </recommendedName>
        <alternativeName>
            <fullName evidence="10">ATIC</fullName>
        </alternativeName>
        <alternativeName>
            <fullName evidence="10">IMP synthase</fullName>
        </alternativeName>
        <alternativeName>
            <fullName evidence="10">Inosinicase</fullName>
        </alternativeName>
    </domain>
</protein>
<dbReference type="UniPathway" id="UPA00074">
    <property type="reaction ID" value="UER00133"/>
</dbReference>
<dbReference type="InterPro" id="IPR036914">
    <property type="entry name" value="MGS-like_dom_sf"/>
</dbReference>
<dbReference type="Pfam" id="PF02142">
    <property type="entry name" value="MGS"/>
    <property type="match status" value="1"/>
</dbReference>
<keyword evidence="7 10" id="KW-0511">Multifunctional enzyme</keyword>
<dbReference type="InterPro" id="IPR002695">
    <property type="entry name" value="PurH-like"/>
</dbReference>
<dbReference type="GO" id="GO:0003937">
    <property type="term" value="F:IMP cyclohydrolase activity"/>
    <property type="evidence" value="ECO:0007669"/>
    <property type="project" value="UniProtKB-UniRule"/>
</dbReference>
<dbReference type="GeneID" id="35295047"/>
<keyword evidence="4 10" id="KW-0808">Transferase</keyword>
<evidence type="ECO:0000256" key="5">
    <source>
        <dbReference type="ARBA" id="ARBA00022755"/>
    </source>
</evidence>
<dbReference type="NCBIfam" id="NF002049">
    <property type="entry name" value="PRK00881.1"/>
    <property type="match status" value="1"/>
</dbReference>
<dbReference type="PANTHER" id="PTHR11692">
    <property type="entry name" value="BIFUNCTIONAL PURINE BIOSYNTHESIS PROTEIN PURH"/>
    <property type="match status" value="1"/>
</dbReference>
<comment type="catalytic activity">
    <reaction evidence="9 10">
        <text>IMP + H2O = 5-formamido-1-(5-phospho-D-ribosyl)imidazole-4-carboxamide</text>
        <dbReference type="Rhea" id="RHEA:18445"/>
        <dbReference type="ChEBI" id="CHEBI:15377"/>
        <dbReference type="ChEBI" id="CHEBI:58053"/>
        <dbReference type="ChEBI" id="CHEBI:58467"/>
        <dbReference type="EC" id="3.5.4.10"/>
    </reaction>
</comment>
<reference evidence="11 12" key="1">
    <citation type="journal article" date="2017" name="Int. J. Syst. Evol. Microbiol.">
        <title>Macrococcus canis sp. nov., a skin bacterium associated with infections in dogs.</title>
        <authorList>
            <person name="Gobeli Brawand S."/>
            <person name="Cotting K."/>
            <person name="Gomez-Sanz E."/>
            <person name="Collaud A."/>
            <person name="Thomann A."/>
            <person name="Brodard I."/>
            <person name="Rodriguez-Campos S."/>
            <person name="Strauss C."/>
            <person name="Perreten V."/>
        </authorList>
    </citation>
    <scope>NUCLEOTIDE SEQUENCE [LARGE SCALE GENOMIC DNA]</scope>
    <source>
        <strain evidence="11 12">KM45013</strain>
    </source>
</reference>
<dbReference type="GO" id="GO:0006189">
    <property type="term" value="P:'de novo' IMP biosynthetic process"/>
    <property type="evidence" value="ECO:0007669"/>
    <property type="project" value="UniProtKB-UniRule"/>
</dbReference>
<evidence type="ECO:0000313" key="12">
    <source>
        <dbReference type="Proteomes" id="UP000194154"/>
    </source>
</evidence>
<dbReference type="Gene3D" id="3.40.50.1380">
    <property type="entry name" value="Methylglyoxal synthase-like domain"/>
    <property type="match status" value="1"/>
</dbReference>
<dbReference type="SUPFAM" id="SSF53927">
    <property type="entry name" value="Cytidine deaminase-like"/>
    <property type="match status" value="1"/>
</dbReference>
<dbReference type="HAMAP" id="MF_00139">
    <property type="entry name" value="PurH"/>
    <property type="match status" value="1"/>
</dbReference>
<evidence type="ECO:0000256" key="9">
    <source>
        <dbReference type="ARBA" id="ARBA00050687"/>
    </source>
</evidence>
<proteinExistence type="inferred from homology"/>
<dbReference type="GO" id="GO:0004643">
    <property type="term" value="F:phosphoribosylaminoimidazolecarboxamide formyltransferase activity"/>
    <property type="evidence" value="ECO:0007669"/>
    <property type="project" value="UniProtKB-UniRule"/>
</dbReference>
<dbReference type="FunFam" id="3.40.140.20:FF:000001">
    <property type="entry name" value="Bifunctional purine biosynthesis protein PurH"/>
    <property type="match status" value="1"/>
</dbReference>
<dbReference type="EMBL" id="CP021059">
    <property type="protein sequence ID" value="ARQ06561.1"/>
    <property type="molecule type" value="Genomic_DNA"/>
</dbReference>
<keyword evidence="5 10" id="KW-0658">Purine biosynthesis</keyword>
<dbReference type="InterPro" id="IPR024051">
    <property type="entry name" value="AICAR_Tfase_dup_dom_sf"/>
</dbReference>
<sequence length="492" mass="53880">MRKALLSVSDKTGIIPFAQRLTELDFELYSTGGTKKALEDNNIPVKSVSELTNFPEIMDGRVKTLHPNIHGGILADRSNPEHVKAMETHGIAPLDLVVVNLYPFEATVANPDVTEMDAIENIDIGGPTMLRSSAKNFKHVITVVDPADYDVVIDKLKSDTLDEAFRKQLMIKVFTHTNQYDAAIVNFFSDNTSSLRYGENPHQKARFIKTDAKPNTLAGARVLHGKPLSFNNIKDADATLFLVKQFDMPAAVAVKHMNPCGVGTGEVISEAFQNAYDADSQSIFGGIVALNREVDKETAEKMHAIFLEVIIAPKFSDAALEILTAKKNIRLLEIDMDTDKGEEEFVSVSGGYLVQDKDLLNVTRDDMRVVTEAKPTEAQWKAIELGWKVVKSVKSNAIVLANDKQTVGIGAGQMNRVGAAKIAIERAIEINENVVLASDGFFPMSDTVETAHAAGIKCIVQPGGSIKDQDSIDKANEFGIAMVMTDVRHFKH</sequence>
<comment type="pathway">
    <text evidence="1 10">Purine metabolism; IMP biosynthesis via de novo pathway; IMP from 5-formamido-1-(5-phospho-D-ribosyl)imidazole-4-carboxamide: step 1/1.</text>
</comment>
<comment type="catalytic activity">
    <reaction evidence="8 10">
        <text>(6R)-10-formyltetrahydrofolate + 5-amino-1-(5-phospho-beta-D-ribosyl)imidazole-4-carboxamide = 5-formamido-1-(5-phospho-D-ribosyl)imidazole-4-carboxamide + (6S)-5,6,7,8-tetrahydrofolate</text>
        <dbReference type="Rhea" id="RHEA:22192"/>
        <dbReference type="ChEBI" id="CHEBI:57453"/>
        <dbReference type="ChEBI" id="CHEBI:58467"/>
        <dbReference type="ChEBI" id="CHEBI:58475"/>
        <dbReference type="ChEBI" id="CHEBI:195366"/>
        <dbReference type="EC" id="2.1.2.3"/>
    </reaction>
</comment>
<keyword evidence="6 10" id="KW-0378">Hydrolase</keyword>
<evidence type="ECO:0000256" key="3">
    <source>
        <dbReference type="ARBA" id="ARBA00007667"/>
    </source>
</evidence>
<evidence type="ECO:0000256" key="4">
    <source>
        <dbReference type="ARBA" id="ARBA00022679"/>
    </source>
</evidence>
<dbReference type="PIRSF" id="PIRSF000414">
    <property type="entry name" value="AICARFT_IMPCHas"/>
    <property type="match status" value="1"/>
</dbReference>
<evidence type="ECO:0000256" key="2">
    <source>
        <dbReference type="ARBA" id="ARBA00004954"/>
    </source>
</evidence>
<evidence type="ECO:0000256" key="10">
    <source>
        <dbReference type="HAMAP-Rule" id="MF_00139"/>
    </source>
</evidence>
<dbReference type="KEGG" id="mcak:MCCS_09140"/>
<dbReference type="FunFam" id="3.40.50.1380:FF:000001">
    <property type="entry name" value="Bifunctional purine biosynthesis protein PurH"/>
    <property type="match status" value="1"/>
</dbReference>
<name>A0A1W7AAC9_9STAP</name>
<dbReference type="NCBIfam" id="TIGR00355">
    <property type="entry name" value="purH"/>
    <property type="match status" value="1"/>
</dbReference>
<dbReference type="InterPro" id="IPR016193">
    <property type="entry name" value="Cytidine_deaminase-like"/>
</dbReference>
<dbReference type="SUPFAM" id="SSF52335">
    <property type="entry name" value="Methylglyoxal synthase-like"/>
    <property type="match status" value="1"/>
</dbReference>
<evidence type="ECO:0000256" key="7">
    <source>
        <dbReference type="ARBA" id="ARBA00023268"/>
    </source>
</evidence>
<organism evidence="11 12">
    <name type="scientific">Macrococcoides canis</name>
    <dbReference type="NCBI Taxonomy" id="1855823"/>
    <lineage>
        <taxon>Bacteria</taxon>
        <taxon>Bacillati</taxon>
        <taxon>Bacillota</taxon>
        <taxon>Bacilli</taxon>
        <taxon>Bacillales</taxon>
        <taxon>Staphylococcaceae</taxon>
        <taxon>Macrococcoides</taxon>
    </lineage>
</organism>
<comment type="domain">
    <text evidence="10">The IMP cyclohydrolase activity resides in the N-terminal region.</text>
</comment>
<dbReference type="PROSITE" id="PS51855">
    <property type="entry name" value="MGS"/>
    <property type="match status" value="1"/>
</dbReference>
<accession>A0A1W7AAC9</accession>
<comment type="similarity">
    <text evidence="3 10">Belongs to the PurH family.</text>
</comment>